<evidence type="ECO:0000256" key="3">
    <source>
        <dbReference type="ARBA" id="ARBA00022747"/>
    </source>
</evidence>
<name>D6XZD6_BACIE</name>
<keyword evidence="2" id="KW-0808">Transferase</keyword>
<comment type="similarity">
    <text evidence="4">Belongs to the N(4)/N(6)-methyltransferase family.</text>
</comment>
<evidence type="ECO:0000256" key="4">
    <source>
        <dbReference type="RuleBase" id="RU362026"/>
    </source>
</evidence>
<dbReference type="InterPro" id="IPR036086">
    <property type="entry name" value="ParB/Sulfiredoxin_sf"/>
</dbReference>
<dbReference type="SUPFAM" id="SSF110849">
    <property type="entry name" value="ParB/Sulfiredoxin"/>
    <property type="match status" value="1"/>
</dbReference>
<evidence type="ECO:0000259" key="5">
    <source>
        <dbReference type="SMART" id="SM00470"/>
    </source>
</evidence>
<dbReference type="EMBL" id="CP001791">
    <property type="protein sequence ID" value="ADH98310.1"/>
    <property type="molecule type" value="Genomic_DNA"/>
</dbReference>
<dbReference type="eggNOG" id="COG0863">
    <property type="taxonomic scope" value="Bacteria"/>
</dbReference>
<dbReference type="Pfam" id="PF02195">
    <property type="entry name" value="ParB_N"/>
    <property type="match status" value="1"/>
</dbReference>
<dbReference type="CDD" id="cd16401">
    <property type="entry name" value="ParB_N_like_MT"/>
    <property type="match status" value="1"/>
</dbReference>
<dbReference type="HOGENOM" id="CLU_024927_0_0_9"/>
<evidence type="ECO:0000313" key="7">
    <source>
        <dbReference type="Proteomes" id="UP000000271"/>
    </source>
</evidence>
<dbReference type="Pfam" id="PF01555">
    <property type="entry name" value="N6_N4_Mtase"/>
    <property type="match status" value="1"/>
</dbReference>
<dbReference type="InterPro" id="IPR015840">
    <property type="entry name" value="DNA_MeTrfase_ParB"/>
</dbReference>
<feature type="domain" description="ParB-like N-terminal" evidence="5">
    <location>
        <begin position="4"/>
        <end position="92"/>
    </location>
</feature>
<dbReference type="PIRSF" id="PIRSF036758">
    <property type="entry name" value="Aden_M_ParB"/>
    <property type="match status" value="1"/>
</dbReference>
<keyword evidence="3" id="KW-0680">Restriction system</keyword>
<dbReference type="STRING" id="439292.Bsel_0781"/>
<sequence length="409" mass="46289">MDFQKLAIEELIPAGYNPRKQLKPGDPEFEKIKTSIETFGYVDPVIVNADHTVIGGHQRLTVLKTLGYDEIDCVVIDIDKTKEKALNIALNKISGEWNKDLLVELIEDLQSTDIDIGITGFDPPEIDQLFNEVHDKDIDEDDFDVDAALQEETITQPGDVWQLGRHKLICGDSTEAGTYETLMAGEKANLIVTDLPYNVDYEGSAGKIQNDNMGDQEFYTFLLKAYQNMFGHLEDGAGIYVFHADRETVNFRTAMKDAGFFIHQTCIWVKNAPVLNRCDYLYTHEPILYGWKPTAGHKFYGDRKQRTVWNFDRPTKSDLHPTMKPVALCAYPIQNSSLSNCIVLDPFGGSGSTMMACEQTNRIARLIELDPKYADVIVKRYIDFKEITDDVTLIRGGKAYTYEDLILVD</sequence>
<evidence type="ECO:0000313" key="6">
    <source>
        <dbReference type="EMBL" id="ADH98310.1"/>
    </source>
</evidence>
<dbReference type="InterPro" id="IPR003115">
    <property type="entry name" value="ParB_N"/>
</dbReference>
<dbReference type="InterPro" id="IPR002941">
    <property type="entry name" value="DNA_methylase_N4/N6"/>
</dbReference>
<dbReference type="Gene3D" id="3.40.50.150">
    <property type="entry name" value="Vaccinia Virus protein VP39"/>
    <property type="match status" value="1"/>
</dbReference>
<keyword evidence="1 6" id="KW-0489">Methyltransferase</keyword>
<keyword evidence="7" id="KW-1185">Reference proteome</keyword>
<reference evidence="6" key="1">
    <citation type="submission" date="2009-10" db="EMBL/GenBank/DDBJ databases">
        <title>Complete sequence of Bacillus selenitireducens MLS10.</title>
        <authorList>
            <consortium name="US DOE Joint Genome Institute"/>
            <person name="Lucas S."/>
            <person name="Copeland A."/>
            <person name="Lapidus A."/>
            <person name="Glavina del Rio T."/>
            <person name="Dalin E."/>
            <person name="Tice H."/>
            <person name="Bruce D."/>
            <person name="Goodwin L."/>
            <person name="Pitluck S."/>
            <person name="Sims D."/>
            <person name="Brettin T."/>
            <person name="Detter J.C."/>
            <person name="Han C."/>
            <person name="Larimer F."/>
            <person name="Land M."/>
            <person name="Hauser L."/>
            <person name="Kyrpides N."/>
            <person name="Ovchinnikova G."/>
            <person name="Stolz J."/>
        </authorList>
    </citation>
    <scope>NUCLEOTIDE SEQUENCE [LARGE SCALE GENOMIC DNA]</scope>
    <source>
        <strain evidence="6">MLS10</strain>
    </source>
</reference>
<dbReference type="REBASE" id="26448">
    <property type="entry name" value="M.BseMLSORF781P"/>
</dbReference>
<dbReference type="Proteomes" id="UP000000271">
    <property type="component" value="Chromosome"/>
</dbReference>
<evidence type="ECO:0000256" key="1">
    <source>
        <dbReference type="ARBA" id="ARBA00022603"/>
    </source>
</evidence>
<protein>
    <recommendedName>
        <fullName evidence="4">Methyltransferase</fullName>
        <ecNumber evidence="4">2.1.1.-</ecNumber>
    </recommendedName>
</protein>
<dbReference type="GO" id="GO:0003677">
    <property type="term" value="F:DNA binding"/>
    <property type="evidence" value="ECO:0007669"/>
    <property type="project" value="InterPro"/>
</dbReference>
<dbReference type="EC" id="2.1.1.-" evidence="4"/>
<dbReference type="GO" id="GO:0008170">
    <property type="term" value="F:N-methyltransferase activity"/>
    <property type="evidence" value="ECO:0007669"/>
    <property type="project" value="InterPro"/>
</dbReference>
<proteinExistence type="inferred from homology"/>
<dbReference type="eggNOG" id="COG1475">
    <property type="taxonomic scope" value="Bacteria"/>
</dbReference>
<dbReference type="OrthoDB" id="9800801at2"/>
<dbReference type="InterPro" id="IPR029063">
    <property type="entry name" value="SAM-dependent_MTases_sf"/>
</dbReference>
<dbReference type="PRINTS" id="PR00508">
    <property type="entry name" value="S21N4MTFRASE"/>
</dbReference>
<evidence type="ECO:0000256" key="2">
    <source>
        <dbReference type="ARBA" id="ARBA00022679"/>
    </source>
</evidence>
<dbReference type="AlphaFoldDB" id="D6XZD6"/>
<dbReference type="InterPro" id="IPR001091">
    <property type="entry name" value="RM_Methyltransferase"/>
</dbReference>
<dbReference type="GO" id="GO:0032259">
    <property type="term" value="P:methylation"/>
    <property type="evidence" value="ECO:0007669"/>
    <property type="project" value="UniProtKB-KW"/>
</dbReference>
<organism evidence="6 7">
    <name type="scientific">Bacillus selenitireducens (strain ATCC 700615 / DSM 15326 / MLS10)</name>
    <dbReference type="NCBI Taxonomy" id="439292"/>
    <lineage>
        <taxon>Bacteria</taxon>
        <taxon>Bacillati</taxon>
        <taxon>Bacillota</taxon>
        <taxon>Bacilli</taxon>
        <taxon>Bacillales</taxon>
        <taxon>Bacillaceae</taxon>
        <taxon>Salisediminibacterium</taxon>
    </lineage>
</organism>
<dbReference type="Gene3D" id="3.90.1530.10">
    <property type="entry name" value="Conserved hypothetical protein from pyrococcus furiosus pfu- 392566-001, ParB domain"/>
    <property type="match status" value="1"/>
</dbReference>
<dbReference type="SMART" id="SM00470">
    <property type="entry name" value="ParB"/>
    <property type="match status" value="1"/>
</dbReference>
<dbReference type="KEGG" id="bse:Bsel_0781"/>
<dbReference type="RefSeq" id="WP_013171739.1">
    <property type="nucleotide sequence ID" value="NC_014219.1"/>
</dbReference>
<gene>
    <name evidence="6" type="ordered locus">Bsel_0781</name>
</gene>
<dbReference type="SUPFAM" id="SSF53335">
    <property type="entry name" value="S-adenosyl-L-methionine-dependent methyltransferases"/>
    <property type="match status" value="1"/>
</dbReference>
<dbReference type="GO" id="GO:0009307">
    <property type="term" value="P:DNA restriction-modification system"/>
    <property type="evidence" value="ECO:0007669"/>
    <property type="project" value="UniProtKB-KW"/>
</dbReference>
<accession>D6XZD6</accession>